<keyword evidence="3" id="KW-0285">Flavoprotein</keyword>
<accession>A0A1V1PC36</accession>
<dbReference type="InterPro" id="IPR009100">
    <property type="entry name" value="AcylCoA_DH/oxidase_NM_dom_sf"/>
</dbReference>
<evidence type="ECO:0000313" key="7">
    <source>
        <dbReference type="EMBL" id="ETR72472.1"/>
    </source>
</evidence>
<evidence type="ECO:0000256" key="4">
    <source>
        <dbReference type="ARBA" id="ARBA00022827"/>
    </source>
</evidence>
<evidence type="ECO:0000259" key="6">
    <source>
        <dbReference type="Pfam" id="PF02771"/>
    </source>
</evidence>
<comment type="similarity">
    <text evidence="2">Belongs to the acyl-CoA dehydrogenase family.</text>
</comment>
<dbReference type="GO" id="GO:0003995">
    <property type="term" value="F:acyl-CoA dehydrogenase activity"/>
    <property type="evidence" value="ECO:0007669"/>
    <property type="project" value="TreeGrafter"/>
</dbReference>
<gene>
    <name evidence="7" type="ORF">OMM_07492</name>
</gene>
<comment type="caution">
    <text evidence="7">The sequence shown here is derived from an EMBL/GenBank/DDBJ whole genome shotgun (WGS) entry which is preliminary data.</text>
</comment>
<evidence type="ECO:0000256" key="1">
    <source>
        <dbReference type="ARBA" id="ARBA00001974"/>
    </source>
</evidence>
<dbReference type="GO" id="GO:0050660">
    <property type="term" value="F:flavin adenine dinucleotide binding"/>
    <property type="evidence" value="ECO:0007669"/>
    <property type="project" value="InterPro"/>
</dbReference>
<dbReference type="EMBL" id="ATBP01000144">
    <property type="protein sequence ID" value="ETR72472.1"/>
    <property type="molecule type" value="Genomic_DNA"/>
</dbReference>
<dbReference type="InterPro" id="IPR013786">
    <property type="entry name" value="AcylCoA_DH/ox_N"/>
</dbReference>
<dbReference type="PANTHER" id="PTHR43884:SF12">
    <property type="entry name" value="ISOVALERYL-COA DEHYDROGENASE, MITOCHONDRIAL-RELATED"/>
    <property type="match status" value="1"/>
</dbReference>
<comment type="cofactor">
    <cofactor evidence="1">
        <name>FAD</name>
        <dbReference type="ChEBI" id="CHEBI:57692"/>
    </cofactor>
</comment>
<dbReference type="AlphaFoldDB" id="A0A1V1PC36"/>
<evidence type="ECO:0000256" key="3">
    <source>
        <dbReference type="ARBA" id="ARBA00022630"/>
    </source>
</evidence>
<protein>
    <recommendedName>
        <fullName evidence="6">Acyl-CoA dehydrogenase/oxidase N-terminal domain-containing protein</fullName>
    </recommendedName>
</protein>
<sequence length="200" mass="22043">MDFDLSKEQEMIRKEIRRFAEKEIAPIAGELDETETFSFALTQKMGELGLFGMFVSDKYGGQEMDYISYIIAVEEIARVDGSQAATIAAGNSLGIGPIYYFGTEKQKRNTYPNCAKGTIYGALVLPSPLPALMQAAAKPELFLMATIGLSMARKYSLPMLPVICLLGLLYRRSPAHVPMAAQNIHAFLLNMAQKVLLPKP</sequence>
<organism evidence="7 8">
    <name type="scientific">Candidatus Magnetoglobus multicellularis str. Araruama</name>
    <dbReference type="NCBI Taxonomy" id="890399"/>
    <lineage>
        <taxon>Bacteria</taxon>
        <taxon>Pseudomonadati</taxon>
        <taxon>Thermodesulfobacteriota</taxon>
        <taxon>Desulfobacteria</taxon>
        <taxon>Desulfobacterales</taxon>
        <taxon>Desulfobacteraceae</taxon>
        <taxon>Candidatus Magnetoglobus</taxon>
    </lineage>
</organism>
<dbReference type="Pfam" id="PF02771">
    <property type="entry name" value="Acyl-CoA_dh_N"/>
    <property type="match status" value="1"/>
</dbReference>
<evidence type="ECO:0000256" key="5">
    <source>
        <dbReference type="ARBA" id="ARBA00023002"/>
    </source>
</evidence>
<evidence type="ECO:0000256" key="2">
    <source>
        <dbReference type="ARBA" id="ARBA00009347"/>
    </source>
</evidence>
<dbReference type="Proteomes" id="UP000189670">
    <property type="component" value="Unassembled WGS sequence"/>
</dbReference>
<dbReference type="SUPFAM" id="SSF56645">
    <property type="entry name" value="Acyl-CoA dehydrogenase NM domain-like"/>
    <property type="match status" value="1"/>
</dbReference>
<name>A0A1V1PC36_9BACT</name>
<keyword evidence="5" id="KW-0560">Oxidoreductase</keyword>
<keyword evidence="4" id="KW-0274">FAD</keyword>
<reference evidence="8" key="1">
    <citation type="submission" date="2012-11" db="EMBL/GenBank/DDBJ databases">
        <authorList>
            <person name="Lucero-Rivera Y.E."/>
            <person name="Tovar-Ramirez D."/>
        </authorList>
    </citation>
    <scope>NUCLEOTIDE SEQUENCE [LARGE SCALE GENOMIC DNA]</scope>
    <source>
        <strain evidence="8">Araruama</strain>
    </source>
</reference>
<evidence type="ECO:0000313" key="8">
    <source>
        <dbReference type="Proteomes" id="UP000189670"/>
    </source>
</evidence>
<feature type="domain" description="Acyl-CoA dehydrogenase/oxidase N-terminal" evidence="6">
    <location>
        <begin position="6"/>
        <end position="117"/>
    </location>
</feature>
<dbReference type="PANTHER" id="PTHR43884">
    <property type="entry name" value="ACYL-COA DEHYDROGENASE"/>
    <property type="match status" value="1"/>
</dbReference>
<proteinExistence type="inferred from homology"/>
<dbReference type="InterPro" id="IPR037069">
    <property type="entry name" value="AcylCoA_DH/ox_N_sf"/>
</dbReference>
<dbReference type="FunFam" id="1.10.540.10:FF:000002">
    <property type="entry name" value="Acyl-CoA dehydrogenase FadE19"/>
    <property type="match status" value="1"/>
</dbReference>
<dbReference type="Gene3D" id="1.10.540.10">
    <property type="entry name" value="Acyl-CoA dehydrogenase/oxidase, N-terminal domain"/>
    <property type="match status" value="1"/>
</dbReference>